<protein>
    <submittedName>
        <fullName evidence="1">Uncharacterized protein</fullName>
    </submittedName>
</protein>
<reference evidence="1 2" key="1">
    <citation type="submission" date="2019-03" db="EMBL/GenBank/DDBJ databases">
        <title>Genomic Encyclopedia of Type Strains, Phase IV (KMG-IV): sequencing the most valuable type-strain genomes for metagenomic binning, comparative biology and taxonomic classification.</title>
        <authorList>
            <person name="Goeker M."/>
        </authorList>
    </citation>
    <scope>NUCLEOTIDE SEQUENCE [LARGE SCALE GENOMIC DNA]</scope>
    <source>
        <strain evidence="1 2">DSM 46831</strain>
    </source>
</reference>
<accession>A0A4R2RNM0</accession>
<organism evidence="1 2">
    <name type="scientific">Baia soyae</name>
    <dbReference type="NCBI Taxonomy" id="1544746"/>
    <lineage>
        <taxon>Bacteria</taxon>
        <taxon>Bacillati</taxon>
        <taxon>Bacillota</taxon>
        <taxon>Bacilli</taxon>
        <taxon>Bacillales</taxon>
        <taxon>Thermoactinomycetaceae</taxon>
        <taxon>Baia</taxon>
    </lineage>
</organism>
<evidence type="ECO:0000313" key="1">
    <source>
        <dbReference type="EMBL" id="TCP64289.1"/>
    </source>
</evidence>
<dbReference type="Proteomes" id="UP000294746">
    <property type="component" value="Unassembled WGS sequence"/>
</dbReference>
<name>A0A4R2RNM0_9BACL</name>
<proteinExistence type="predicted"/>
<gene>
    <name evidence="1" type="ORF">EDD57_14117</name>
</gene>
<evidence type="ECO:0000313" key="2">
    <source>
        <dbReference type="Proteomes" id="UP000294746"/>
    </source>
</evidence>
<dbReference type="AlphaFoldDB" id="A0A4R2RNM0"/>
<keyword evidence="2" id="KW-1185">Reference proteome</keyword>
<comment type="caution">
    <text evidence="1">The sequence shown here is derived from an EMBL/GenBank/DDBJ whole genome shotgun (WGS) entry which is preliminary data.</text>
</comment>
<dbReference type="EMBL" id="SLXV01000041">
    <property type="protein sequence ID" value="TCP64289.1"/>
    <property type="molecule type" value="Genomic_DNA"/>
</dbReference>
<sequence length="31" mass="3548">MEIKKKIRTKCTGLFRGVSYLKSYLSAGQLK</sequence>